<feature type="transmembrane region" description="Helical" evidence="6">
    <location>
        <begin position="629"/>
        <end position="649"/>
    </location>
</feature>
<feature type="transmembrane region" description="Helical" evidence="6">
    <location>
        <begin position="195"/>
        <end position="216"/>
    </location>
</feature>
<dbReference type="OrthoDB" id="9781780at2"/>
<dbReference type="GO" id="GO:0005886">
    <property type="term" value="C:plasma membrane"/>
    <property type="evidence" value="ECO:0007669"/>
    <property type="project" value="UniProtKB-SubCell"/>
</dbReference>
<keyword evidence="4 6" id="KW-1133">Transmembrane helix</keyword>
<proteinExistence type="inferred from homology"/>
<evidence type="ECO:0000256" key="2">
    <source>
        <dbReference type="ARBA" id="ARBA00022475"/>
    </source>
</evidence>
<feature type="transmembrane region" description="Helical" evidence="6">
    <location>
        <begin position="60"/>
        <end position="79"/>
    </location>
</feature>
<dbReference type="InterPro" id="IPR027022">
    <property type="entry name" value="ABC_permease_BceB-typ"/>
</dbReference>
<feature type="domain" description="ABC3 transporter permease C-terminal" evidence="7">
    <location>
        <begin position="63"/>
        <end position="178"/>
    </location>
</feature>
<feature type="transmembrane region" description="Helical" evidence="6">
    <location>
        <begin position="21"/>
        <end position="40"/>
    </location>
</feature>
<dbReference type="PANTHER" id="PTHR46795:SF3">
    <property type="entry name" value="ABC TRANSPORTER PERMEASE"/>
    <property type="match status" value="1"/>
</dbReference>
<sequence length="692" mass="79187">MTFSSIIRKNFIHNFNKYISFYFVNSLIVAMLFMYGSLAFNRIILENSYKTSLDKVVNTSLMGLIIFSIIFITYTNVAFLKNRGKEFGMYMTLGMTTKDLSRLIIVENLGIMLSAAGTGILFGVLFGRLFYMGLNKILKITPVPYELNYKSFLLSLGVFILIFLANVIFNMIYIRRVSIINVIKSSKKKEIGKSNIILGIVALILLVVSIYCVPKTLLKEIFKDQQYIIWVFISLTIICPYILIGSLISIVKNILSKFPRTYNKNILVLSNLSHRFLAYKNVLYMLSLLVAGAMFFVGFSYSLYTATREYVEKDRPYDIFFVETNEYNKVKKDDVEEVIKKNNGVVKDYKVLEQLAVPSFIIEDSKLSLNSGKDSVISETNYNKHMGTNIDIKPNEAMYITVVNEKMEFEQPTVILATINKTDLEKVKNNPKVKNNKISKEEFQNIIGQTTSLYLDKKNIEVKKGVPFTNFAYNSQYLSLNALVLDDEDYNKLKNNLPASSVEKTHLLNVKNGDDSFKGLVNYLRDDNGLDYSYWREGTISNETLKGERGIKECYRPVYNEELIRLQLNRNGLIFFTMIFIGALFVISNGVVLYYKVLSDIDSEMERIESLNRIGVKEKELKSTISKELGITFFIPMLVGGGLGTYYLYVLSSNTGIVELLMQKAFLVLGLGVIVQFIFYLISREKYIKEVI</sequence>
<comment type="similarity">
    <text evidence="6">Belongs to the ABC-4 integral membrane protein family.</text>
</comment>
<evidence type="ECO:0000256" key="6">
    <source>
        <dbReference type="PIRNR" id="PIRNR018968"/>
    </source>
</evidence>
<evidence type="ECO:0000259" key="7">
    <source>
        <dbReference type="Pfam" id="PF02687"/>
    </source>
</evidence>
<organism evidence="8 9">
    <name type="scientific">Clostridium cavendishii DSM 21758</name>
    <dbReference type="NCBI Taxonomy" id="1121302"/>
    <lineage>
        <taxon>Bacteria</taxon>
        <taxon>Bacillati</taxon>
        <taxon>Bacillota</taxon>
        <taxon>Clostridia</taxon>
        <taxon>Eubacteriales</taxon>
        <taxon>Clostridiaceae</taxon>
        <taxon>Clostridium</taxon>
    </lineage>
</organism>
<feature type="transmembrane region" description="Helical" evidence="6">
    <location>
        <begin position="100"/>
        <end position="131"/>
    </location>
</feature>
<feature type="transmembrane region" description="Helical" evidence="6">
    <location>
        <begin position="151"/>
        <end position="174"/>
    </location>
</feature>
<dbReference type="STRING" id="1121302.SAMN02745163_01122"/>
<reference evidence="8 9" key="1">
    <citation type="submission" date="2016-11" db="EMBL/GenBank/DDBJ databases">
        <authorList>
            <person name="Jaros S."/>
            <person name="Januszkiewicz K."/>
            <person name="Wedrychowicz H."/>
        </authorList>
    </citation>
    <scope>NUCLEOTIDE SEQUENCE [LARGE SCALE GENOMIC DNA]</scope>
    <source>
        <strain evidence="8 9">DSM 21758</strain>
    </source>
</reference>
<name>A0A1M6FF92_9CLOT</name>
<dbReference type="PANTHER" id="PTHR46795">
    <property type="entry name" value="ABC TRANSPORTER PERMEASE-RELATED-RELATED"/>
    <property type="match status" value="1"/>
</dbReference>
<dbReference type="InterPro" id="IPR052536">
    <property type="entry name" value="ABC-4_Integral_Memb_Prot"/>
</dbReference>
<dbReference type="RefSeq" id="WP_072985681.1">
    <property type="nucleotide sequence ID" value="NZ_FQZB01000005.1"/>
</dbReference>
<evidence type="ECO:0000256" key="1">
    <source>
        <dbReference type="ARBA" id="ARBA00004651"/>
    </source>
</evidence>
<keyword evidence="5 6" id="KW-0472">Membrane</keyword>
<evidence type="ECO:0000256" key="5">
    <source>
        <dbReference type="ARBA" id="ARBA00023136"/>
    </source>
</evidence>
<dbReference type="EMBL" id="FQZB01000005">
    <property type="protein sequence ID" value="SHI96371.1"/>
    <property type="molecule type" value="Genomic_DNA"/>
</dbReference>
<dbReference type="Proteomes" id="UP000184310">
    <property type="component" value="Unassembled WGS sequence"/>
</dbReference>
<accession>A0A1M6FF92</accession>
<keyword evidence="6" id="KW-0813">Transport</keyword>
<keyword evidence="3 6" id="KW-0812">Transmembrane</keyword>
<evidence type="ECO:0000313" key="9">
    <source>
        <dbReference type="Proteomes" id="UP000184310"/>
    </source>
</evidence>
<evidence type="ECO:0000313" key="8">
    <source>
        <dbReference type="EMBL" id="SHI96371.1"/>
    </source>
</evidence>
<dbReference type="AlphaFoldDB" id="A0A1M6FF92"/>
<dbReference type="Pfam" id="PF02687">
    <property type="entry name" value="FtsX"/>
    <property type="match status" value="1"/>
</dbReference>
<dbReference type="InterPro" id="IPR003838">
    <property type="entry name" value="ABC3_permease_C"/>
</dbReference>
<feature type="transmembrane region" description="Helical" evidence="6">
    <location>
        <begin position="282"/>
        <end position="304"/>
    </location>
</feature>
<feature type="transmembrane region" description="Helical" evidence="6">
    <location>
        <begin position="573"/>
        <end position="595"/>
    </location>
</feature>
<dbReference type="GO" id="GO:0055085">
    <property type="term" value="P:transmembrane transport"/>
    <property type="evidence" value="ECO:0007669"/>
    <property type="project" value="UniProtKB-UniRule"/>
</dbReference>
<protein>
    <submittedName>
        <fullName evidence="8">FtsX-like permease family protein</fullName>
    </submittedName>
</protein>
<feature type="transmembrane region" description="Helical" evidence="6">
    <location>
        <begin position="228"/>
        <end position="251"/>
    </location>
</feature>
<keyword evidence="2 6" id="KW-1003">Cell membrane</keyword>
<comment type="subcellular location">
    <subcellularLocation>
        <location evidence="1 6">Cell membrane</location>
        <topology evidence="1 6">Multi-pass membrane protein</topology>
    </subcellularLocation>
</comment>
<keyword evidence="9" id="KW-1185">Reference proteome</keyword>
<dbReference type="PIRSF" id="PIRSF018968">
    <property type="entry name" value="ABC_permease_BceB"/>
    <property type="match status" value="1"/>
</dbReference>
<gene>
    <name evidence="8" type="ORF">SAMN02745163_01122</name>
</gene>
<evidence type="ECO:0000256" key="3">
    <source>
        <dbReference type="ARBA" id="ARBA00022692"/>
    </source>
</evidence>
<feature type="transmembrane region" description="Helical" evidence="6">
    <location>
        <begin position="661"/>
        <end position="682"/>
    </location>
</feature>
<evidence type="ECO:0000256" key="4">
    <source>
        <dbReference type="ARBA" id="ARBA00022989"/>
    </source>
</evidence>